<accession>A0A4Y2KS82</accession>
<keyword evidence="1" id="KW-0479">Metal-binding</keyword>
<evidence type="ECO:0000313" key="4">
    <source>
        <dbReference type="Proteomes" id="UP000499080"/>
    </source>
</evidence>
<name>A0A4Y2KS82_ARAVE</name>
<dbReference type="InterPro" id="IPR001878">
    <property type="entry name" value="Znf_CCHC"/>
</dbReference>
<proteinExistence type="predicted"/>
<dbReference type="InterPro" id="IPR036875">
    <property type="entry name" value="Znf_CCHC_sf"/>
</dbReference>
<comment type="caution">
    <text evidence="3">The sequence shown here is derived from an EMBL/GenBank/DDBJ whole genome shotgun (WGS) entry which is preliminary data.</text>
</comment>
<dbReference type="Gene3D" id="4.10.60.10">
    <property type="entry name" value="Zinc finger, CCHC-type"/>
    <property type="match status" value="1"/>
</dbReference>
<dbReference type="SUPFAM" id="SSF57756">
    <property type="entry name" value="Retrovirus zinc finger-like domains"/>
    <property type="match status" value="1"/>
</dbReference>
<dbReference type="PROSITE" id="PS50158">
    <property type="entry name" value="ZF_CCHC"/>
    <property type="match status" value="1"/>
</dbReference>
<dbReference type="Proteomes" id="UP000499080">
    <property type="component" value="Unassembled WGS sequence"/>
</dbReference>
<dbReference type="Pfam" id="PF00098">
    <property type="entry name" value="zf-CCHC"/>
    <property type="match status" value="1"/>
</dbReference>
<evidence type="ECO:0000313" key="3">
    <source>
        <dbReference type="EMBL" id="GBN05414.1"/>
    </source>
</evidence>
<sequence length="148" mass="17303">MLANLQRSYDNTVMQLYQLDDKNFTSLKVRKSLLDKYDRVIIREKSDARPKEHAVFSIESDVSKRKISAKDFKARRKCFSCGTVGHIKKNCWKFENANKMPTHQQRKPPTFKKDEHSNPAALYAPAYWTESMNIEFVIDSVATEHFVK</sequence>
<organism evidence="3 4">
    <name type="scientific">Araneus ventricosus</name>
    <name type="common">Orbweaver spider</name>
    <name type="synonym">Epeira ventricosa</name>
    <dbReference type="NCBI Taxonomy" id="182803"/>
    <lineage>
        <taxon>Eukaryota</taxon>
        <taxon>Metazoa</taxon>
        <taxon>Ecdysozoa</taxon>
        <taxon>Arthropoda</taxon>
        <taxon>Chelicerata</taxon>
        <taxon>Arachnida</taxon>
        <taxon>Araneae</taxon>
        <taxon>Araneomorphae</taxon>
        <taxon>Entelegynae</taxon>
        <taxon>Araneoidea</taxon>
        <taxon>Araneidae</taxon>
        <taxon>Araneus</taxon>
    </lineage>
</organism>
<dbReference type="GO" id="GO:0008270">
    <property type="term" value="F:zinc ion binding"/>
    <property type="evidence" value="ECO:0007669"/>
    <property type="project" value="UniProtKB-KW"/>
</dbReference>
<dbReference type="EMBL" id="BGPR01004966">
    <property type="protein sequence ID" value="GBN05414.1"/>
    <property type="molecule type" value="Genomic_DNA"/>
</dbReference>
<dbReference type="AlphaFoldDB" id="A0A4Y2KS82"/>
<feature type="domain" description="CCHC-type" evidence="2">
    <location>
        <begin position="76"/>
        <end position="91"/>
    </location>
</feature>
<keyword evidence="1" id="KW-0862">Zinc</keyword>
<dbReference type="OrthoDB" id="7548346at2759"/>
<evidence type="ECO:0000256" key="1">
    <source>
        <dbReference type="PROSITE-ProRule" id="PRU00047"/>
    </source>
</evidence>
<gene>
    <name evidence="3" type="ORF">AVEN_30809_1</name>
</gene>
<reference evidence="3 4" key="1">
    <citation type="journal article" date="2019" name="Sci. Rep.">
        <title>Orb-weaving spider Araneus ventricosus genome elucidates the spidroin gene catalogue.</title>
        <authorList>
            <person name="Kono N."/>
            <person name="Nakamura H."/>
            <person name="Ohtoshi R."/>
            <person name="Moran D.A.P."/>
            <person name="Shinohara A."/>
            <person name="Yoshida Y."/>
            <person name="Fujiwara M."/>
            <person name="Mori M."/>
            <person name="Tomita M."/>
            <person name="Arakawa K."/>
        </authorList>
    </citation>
    <scope>NUCLEOTIDE SEQUENCE [LARGE SCALE GENOMIC DNA]</scope>
</reference>
<keyword evidence="1" id="KW-0863">Zinc-finger</keyword>
<dbReference type="SMART" id="SM00343">
    <property type="entry name" value="ZnF_C2HC"/>
    <property type="match status" value="1"/>
</dbReference>
<dbReference type="GO" id="GO:0003676">
    <property type="term" value="F:nucleic acid binding"/>
    <property type="evidence" value="ECO:0007669"/>
    <property type="project" value="InterPro"/>
</dbReference>
<keyword evidence="4" id="KW-1185">Reference proteome</keyword>
<protein>
    <recommendedName>
        <fullName evidence="2">CCHC-type domain-containing protein</fullName>
    </recommendedName>
</protein>
<evidence type="ECO:0000259" key="2">
    <source>
        <dbReference type="PROSITE" id="PS50158"/>
    </source>
</evidence>